<name>A0A382KSH9_9ZZZZ</name>
<proteinExistence type="predicted"/>
<dbReference type="EMBL" id="UINC01081690">
    <property type="protein sequence ID" value="SVC25787.1"/>
    <property type="molecule type" value="Genomic_DNA"/>
</dbReference>
<sequence>VNRLFYIIIVGIVLPYPIMAQSVSDVYDKYTSVGQLGLTVTNFGVLGNGWNKIDGRILPSCQYKQNTEILRDQVEHFSYAGLWVGGIVNGQRRVSSAIVDGVFESGQEGFEFSAVENIDIESSISSTSLDSIAQYFSPYATSHQDFKTIFRDYGADPSDDMNIPNHTPLGIDVRLKSYAWNFSFADAFVILSYTIKNQSDQTIENLHAGLWTDASVANMNYTNKYEPGGGFTWYDNLDGYDVSSDDSQFNRDIAYQYDVDGDDGWAQSYIGITWLGGNVPRPYVQSNYNQWVWTNSNNSSYPVYSMPLDDNERYQKLSSSVAKGTGPEYGADGYPNEPNSWIFLFSAGPFGSVPIENDSSSWELPSGDSCNIVMAVVTAKWNGTGDDSPER</sequence>
<feature type="non-terminal residue" evidence="1">
    <location>
        <position position="391"/>
    </location>
</feature>
<gene>
    <name evidence="1" type="ORF">METZ01_LOCUS278641</name>
</gene>
<dbReference type="AlphaFoldDB" id="A0A382KSH9"/>
<protein>
    <submittedName>
        <fullName evidence="1">Uncharacterized protein</fullName>
    </submittedName>
</protein>
<organism evidence="1">
    <name type="scientific">marine metagenome</name>
    <dbReference type="NCBI Taxonomy" id="408172"/>
    <lineage>
        <taxon>unclassified sequences</taxon>
        <taxon>metagenomes</taxon>
        <taxon>ecological metagenomes</taxon>
    </lineage>
</organism>
<feature type="non-terminal residue" evidence="1">
    <location>
        <position position="1"/>
    </location>
</feature>
<reference evidence="1" key="1">
    <citation type="submission" date="2018-05" db="EMBL/GenBank/DDBJ databases">
        <authorList>
            <person name="Lanie J.A."/>
            <person name="Ng W.-L."/>
            <person name="Kazmierczak K.M."/>
            <person name="Andrzejewski T.M."/>
            <person name="Davidsen T.M."/>
            <person name="Wayne K.J."/>
            <person name="Tettelin H."/>
            <person name="Glass J.I."/>
            <person name="Rusch D."/>
            <person name="Podicherti R."/>
            <person name="Tsui H.-C.T."/>
            <person name="Winkler M.E."/>
        </authorList>
    </citation>
    <scope>NUCLEOTIDE SEQUENCE</scope>
</reference>
<evidence type="ECO:0000313" key="1">
    <source>
        <dbReference type="EMBL" id="SVC25787.1"/>
    </source>
</evidence>
<accession>A0A382KSH9</accession>